<feature type="compositionally biased region" description="Polar residues" evidence="1">
    <location>
        <begin position="80"/>
        <end position="92"/>
    </location>
</feature>
<dbReference type="Proteomes" id="UP001320972">
    <property type="component" value="Unassembled WGS sequence"/>
</dbReference>
<keyword evidence="3" id="KW-1185">Reference proteome</keyword>
<feature type="region of interest" description="Disordered" evidence="1">
    <location>
        <begin position="36"/>
        <end position="101"/>
    </location>
</feature>
<name>A0ABT2QBA9_9EURY</name>
<organism evidence="2 3">
    <name type="scientific">Natronoglomus mannanivorans</name>
    <dbReference type="NCBI Taxonomy" id="2979990"/>
    <lineage>
        <taxon>Archaea</taxon>
        <taxon>Methanobacteriati</taxon>
        <taxon>Methanobacteriota</taxon>
        <taxon>Stenosarchaea group</taxon>
        <taxon>Halobacteria</taxon>
        <taxon>Halobacteriales</taxon>
        <taxon>Natrialbaceae</taxon>
        <taxon>Natronoglomus</taxon>
    </lineage>
</organism>
<sequence length="184" mass="19670">MNVRDALEADADALAAIADSPTDVMRNLVHDRTVRVAEAGGHDPNLDADVADSGSASTSDSDSDSDSDSETRPKPKTATETDPNADGSSVQYGGSDPDDLLGFVSFDARDQTVHVTQIDGTSDIYEQLLAEPVRFATRESMAVEVLVPQDEPSLESAAEQLGFDDRGSGPRFNGRQTVRFRLEP</sequence>
<feature type="compositionally biased region" description="Low complexity" evidence="1">
    <location>
        <begin position="47"/>
        <end position="60"/>
    </location>
</feature>
<dbReference type="RefSeq" id="WP_338007238.1">
    <property type="nucleotide sequence ID" value="NZ_JAOPKB010000002.1"/>
</dbReference>
<feature type="compositionally biased region" description="Basic and acidic residues" evidence="1">
    <location>
        <begin position="69"/>
        <end position="79"/>
    </location>
</feature>
<proteinExistence type="predicted"/>
<dbReference type="EMBL" id="JAOPKB010000002">
    <property type="protein sequence ID" value="MCU4972215.1"/>
    <property type="molecule type" value="Genomic_DNA"/>
</dbReference>
<reference evidence="2 3" key="1">
    <citation type="submission" date="2022-09" db="EMBL/GenBank/DDBJ databases">
        <title>Enrichment on poylsaccharides allowed isolation of novel metabolic and taxonomic groups of Haloarchaea.</title>
        <authorList>
            <person name="Sorokin D.Y."/>
            <person name="Elcheninov A.G."/>
            <person name="Khizhniak T.V."/>
            <person name="Kolganova T.V."/>
            <person name="Kublanov I.V."/>
        </authorList>
    </citation>
    <scope>NUCLEOTIDE SEQUENCE [LARGE SCALE GENOMIC DNA]</scope>
    <source>
        <strain evidence="2 3">AArc-m2/3/4</strain>
    </source>
</reference>
<feature type="region of interest" description="Disordered" evidence="1">
    <location>
        <begin position="161"/>
        <end position="184"/>
    </location>
</feature>
<accession>A0ABT2QBA9</accession>
<feature type="compositionally biased region" description="Basic and acidic residues" evidence="1">
    <location>
        <begin position="36"/>
        <end position="45"/>
    </location>
</feature>
<comment type="caution">
    <text evidence="2">The sequence shown here is derived from an EMBL/GenBank/DDBJ whole genome shotgun (WGS) entry which is preliminary data.</text>
</comment>
<evidence type="ECO:0000313" key="3">
    <source>
        <dbReference type="Proteomes" id="UP001320972"/>
    </source>
</evidence>
<protein>
    <recommendedName>
        <fullName evidence="4">N-acetyltransferase domain-containing protein</fullName>
    </recommendedName>
</protein>
<gene>
    <name evidence="2" type="ORF">OB955_05635</name>
</gene>
<evidence type="ECO:0000313" key="2">
    <source>
        <dbReference type="EMBL" id="MCU4972215.1"/>
    </source>
</evidence>
<evidence type="ECO:0008006" key="4">
    <source>
        <dbReference type="Google" id="ProtNLM"/>
    </source>
</evidence>
<evidence type="ECO:0000256" key="1">
    <source>
        <dbReference type="SAM" id="MobiDB-lite"/>
    </source>
</evidence>